<dbReference type="AlphaFoldDB" id="A0A0K3CGQ1"/>
<evidence type="ECO:0000256" key="2">
    <source>
        <dbReference type="SAM" id="Phobius"/>
    </source>
</evidence>
<gene>
    <name evidence="3" type="primary">FGENESH: predicted gene_6.508</name>
    <name evidence="3" type="ORF">BN2166_0035860</name>
</gene>
<keyword evidence="2" id="KW-0472">Membrane</keyword>
<feature type="transmembrane region" description="Helical" evidence="2">
    <location>
        <begin position="35"/>
        <end position="56"/>
    </location>
</feature>
<dbReference type="Proteomes" id="UP000199069">
    <property type="component" value="Unassembled WGS sequence"/>
</dbReference>
<feature type="non-terminal residue" evidence="3">
    <location>
        <position position="1"/>
    </location>
</feature>
<keyword evidence="4" id="KW-1185">Reference proteome</keyword>
<feature type="region of interest" description="Disordered" evidence="1">
    <location>
        <begin position="95"/>
        <end position="131"/>
    </location>
</feature>
<evidence type="ECO:0000313" key="4">
    <source>
        <dbReference type="Proteomes" id="UP000199069"/>
    </source>
</evidence>
<sequence length="241" mass="24605">IGSSDSNSETSDWDDDTDDPSAHLPPPATNPFSPLLLLVGVLIVAIAGGAFVLFLYKRDQSAASDVSASPATLTQVATVPVSTVAVTTMLSQADSLSATSPSPASPSTTTPSASSSASASSPATPSSSSVDHSKLKALGISTFLGNLTGAIASWYHTDSTTDSTNDDDSVPGFAPSLKTMLSSFNGDATAAKKGFCGLKATVYSPKTGKQVSMIIADALDDKWVRTPNSIDVIYGSVRPQL</sequence>
<keyword evidence="2" id="KW-1133">Transmembrane helix</keyword>
<evidence type="ECO:0000256" key="1">
    <source>
        <dbReference type="SAM" id="MobiDB-lite"/>
    </source>
</evidence>
<accession>A0A0K3CGQ1</accession>
<name>A0A0K3CGQ1_RHOTO</name>
<proteinExistence type="predicted"/>
<reference evidence="3 4" key="1">
    <citation type="submission" date="2015-07" db="EMBL/GenBank/DDBJ databases">
        <authorList>
            <person name="Cajimat M.N.B."/>
            <person name="Milazzo M.L."/>
            <person name="Fulhorst C.F."/>
        </authorList>
    </citation>
    <scope>NUCLEOTIDE SEQUENCE [LARGE SCALE GENOMIC DNA]</scope>
    <source>
        <strain evidence="3">Single colony</strain>
    </source>
</reference>
<keyword evidence="2" id="KW-0812">Transmembrane</keyword>
<feature type="compositionally biased region" description="Low complexity" evidence="1">
    <location>
        <begin position="1"/>
        <end position="10"/>
    </location>
</feature>
<dbReference type="EMBL" id="CWKI01000006">
    <property type="protein sequence ID" value="CTR07725.1"/>
    <property type="molecule type" value="Genomic_DNA"/>
</dbReference>
<organism evidence="3 4">
    <name type="scientific">Rhodotorula toruloides</name>
    <name type="common">Yeast</name>
    <name type="synonym">Rhodosporidium toruloides</name>
    <dbReference type="NCBI Taxonomy" id="5286"/>
    <lineage>
        <taxon>Eukaryota</taxon>
        <taxon>Fungi</taxon>
        <taxon>Dikarya</taxon>
        <taxon>Basidiomycota</taxon>
        <taxon>Pucciniomycotina</taxon>
        <taxon>Microbotryomycetes</taxon>
        <taxon>Sporidiobolales</taxon>
        <taxon>Sporidiobolaceae</taxon>
        <taxon>Rhodotorula</taxon>
    </lineage>
</organism>
<evidence type="ECO:0000313" key="3">
    <source>
        <dbReference type="EMBL" id="CTR07725.1"/>
    </source>
</evidence>
<protein>
    <submittedName>
        <fullName evidence="3">FGENESH: predicted gene_6.508 protein</fullName>
    </submittedName>
</protein>
<feature type="compositionally biased region" description="Low complexity" evidence="1">
    <location>
        <begin position="97"/>
        <end position="129"/>
    </location>
</feature>
<feature type="region of interest" description="Disordered" evidence="1">
    <location>
        <begin position="1"/>
        <end position="26"/>
    </location>
</feature>